<dbReference type="PANTHER" id="PTHR44145">
    <property type="entry name" value="DNAJ HOMOLOG SUBFAMILY A MEMBER 3, MITOCHONDRIAL"/>
    <property type="match status" value="1"/>
</dbReference>
<dbReference type="SMART" id="SM00271">
    <property type="entry name" value="DnaJ"/>
    <property type="match status" value="1"/>
</dbReference>
<evidence type="ECO:0000259" key="4">
    <source>
        <dbReference type="PROSITE" id="PS50076"/>
    </source>
</evidence>
<evidence type="ECO:0000313" key="5">
    <source>
        <dbReference type="EMBL" id="WPH02192.1"/>
    </source>
</evidence>
<evidence type="ECO:0000256" key="1">
    <source>
        <dbReference type="ARBA" id="ARBA00023186"/>
    </source>
</evidence>
<protein>
    <submittedName>
        <fullName evidence="5">DnaJ-domain-containing protein</fullName>
    </submittedName>
</protein>
<evidence type="ECO:0000256" key="2">
    <source>
        <dbReference type="SAM" id="MobiDB-lite"/>
    </source>
</evidence>
<keyword evidence="3" id="KW-0812">Transmembrane</keyword>
<feature type="transmembrane region" description="Helical" evidence="3">
    <location>
        <begin position="255"/>
        <end position="278"/>
    </location>
</feature>
<gene>
    <name evidence="5" type="ORF">R9X50_00504700</name>
</gene>
<dbReference type="Gene3D" id="1.10.287.110">
    <property type="entry name" value="DnaJ domain"/>
    <property type="match status" value="1"/>
</dbReference>
<organism evidence="5 6">
    <name type="scientific">Acrodontium crateriforme</name>
    <dbReference type="NCBI Taxonomy" id="150365"/>
    <lineage>
        <taxon>Eukaryota</taxon>
        <taxon>Fungi</taxon>
        <taxon>Dikarya</taxon>
        <taxon>Ascomycota</taxon>
        <taxon>Pezizomycotina</taxon>
        <taxon>Dothideomycetes</taxon>
        <taxon>Dothideomycetidae</taxon>
        <taxon>Mycosphaerellales</taxon>
        <taxon>Teratosphaeriaceae</taxon>
        <taxon>Acrodontium</taxon>
    </lineage>
</organism>
<accession>A0AAQ3MC44</accession>
<feature type="region of interest" description="Disordered" evidence="2">
    <location>
        <begin position="118"/>
        <end position="247"/>
    </location>
</feature>
<dbReference type="AlphaFoldDB" id="A0AAQ3MC44"/>
<dbReference type="EMBL" id="CP138586">
    <property type="protein sequence ID" value="WPH02192.1"/>
    <property type="molecule type" value="Genomic_DNA"/>
</dbReference>
<dbReference type="SUPFAM" id="SSF46565">
    <property type="entry name" value="Chaperone J-domain"/>
    <property type="match status" value="1"/>
</dbReference>
<feature type="domain" description="J" evidence="4">
    <location>
        <begin position="47"/>
        <end position="112"/>
    </location>
</feature>
<keyword evidence="3" id="KW-0472">Membrane</keyword>
<dbReference type="CDD" id="cd06257">
    <property type="entry name" value="DnaJ"/>
    <property type="match status" value="1"/>
</dbReference>
<dbReference type="Proteomes" id="UP001303373">
    <property type="component" value="Chromosome 7"/>
</dbReference>
<dbReference type="InterPro" id="IPR036869">
    <property type="entry name" value="J_dom_sf"/>
</dbReference>
<name>A0AAQ3MC44_9PEZI</name>
<evidence type="ECO:0000256" key="3">
    <source>
        <dbReference type="SAM" id="Phobius"/>
    </source>
</evidence>
<feature type="compositionally biased region" description="Basic and acidic residues" evidence="2">
    <location>
        <begin position="207"/>
        <end position="220"/>
    </location>
</feature>
<keyword evidence="3" id="KW-1133">Transmembrane helix</keyword>
<sequence length="303" mass="33068">MLSRGTLSLPRITPEPSICRPFSHSRRRVQYRLFHASSIRHNATLPDYYAALEIQPNASTPDIKKQFYKLSKANHPDLRPNDPEAAKRFVTISEAYNTLGSPAKRAIYDRDFLRAQPSPRGAAGGVHPSGSYSSASTGPGGRPASGLSKRRTQFRGPPPSFYRSGGWGEQANKRSEYASKASHAHEQQGRSSNEAPGTGPSGFASASDHDVPHFNRDGHLRTHSGIEQNRHKTRRKQPGTTISDEELEASQGNSVLFNFIMMSGVLAAIWGISTILMTNSSGGNRKQRSMSDNAGANGKAREN</sequence>
<evidence type="ECO:0000313" key="6">
    <source>
        <dbReference type="Proteomes" id="UP001303373"/>
    </source>
</evidence>
<dbReference type="PROSITE" id="PS50076">
    <property type="entry name" value="DNAJ_2"/>
    <property type="match status" value="1"/>
</dbReference>
<reference evidence="5 6" key="1">
    <citation type="submission" date="2023-11" db="EMBL/GenBank/DDBJ databases">
        <title>An acidophilic fungus is an integral part of prey digestion in a carnivorous sundew plant.</title>
        <authorList>
            <person name="Tsai I.J."/>
        </authorList>
    </citation>
    <scope>NUCLEOTIDE SEQUENCE [LARGE SCALE GENOMIC DNA]</scope>
    <source>
        <strain evidence="5">169a</strain>
    </source>
</reference>
<feature type="region of interest" description="Disordered" evidence="2">
    <location>
        <begin position="280"/>
        <end position="303"/>
    </location>
</feature>
<dbReference type="PANTHER" id="PTHR44145:SF3">
    <property type="entry name" value="DNAJ HOMOLOG SUBFAMILY A MEMBER 3, MITOCHONDRIAL"/>
    <property type="match status" value="1"/>
</dbReference>
<dbReference type="Pfam" id="PF00226">
    <property type="entry name" value="DnaJ"/>
    <property type="match status" value="1"/>
</dbReference>
<dbReference type="PRINTS" id="PR00625">
    <property type="entry name" value="JDOMAIN"/>
</dbReference>
<keyword evidence="1" id="KW-0143">Chaperone</keyword>
<dbReference type="InterPro" id="IPR001623">
    <property type="entry name" value="DnaJ_domain"/>
</dbReference>
<keyword evidence="6" id="KW-1185">Reference proteome</keyword>
<proteinExistence type="predicted"/>
<dbReference type="InterPro" id="IPR051938">
    <property type="entry name" value="Apopto_cytoskel_mod"/>
</dbReference>
<feature type="compositionally biased region" description="Polar residues" evidence="2">
    <location>
        <begin position="280"/>
        <end position="294"/>
    </location>
</feature>
<feature type="compositionally biased region" description="Basic and acidic residues" evidence="2">
    <location>
        <begin position="171"/>
        <end position="188"/>
    </location>
</feature>